<evidence type="ECO:0000313" key="2">
    <source>
        <dbReference type="EMBL" id="BAS72280.1"/>
    </source>
</evidence>
<proteinExistence type="predicted"/>
<gene>
    <name evidence="2" type="ordered locus">Os01g0391100</name>
    <name evidence="2" type="ORF">OSNPB_010391100</name>
</gene>
<feature type="region of interest" description="Disordered" evidence="1">
    <location>
        <begin position="1"/>
        <end position="122"/>
    </location>
</feature>
<organism evidence="2 3">
    <name type="scientific">Oryza sativa subsp. japonica</name>
    <name type="common">Rice</name>
    <dbReference type="NCBI Taxonomy" id="39947"/>
    <lineage>
        <taxon>Eukaryota</taxon>
        <taxon>Viridiplantae</taxon>
        <taxon>Streptophyta</taxon>
        <taxon>Embryophyta</taxon>
        <taxon>Tracheophyta</taxon>
        <taxon>Spermatophyta</taxon>
        <taxon>Magnoliopsida</taxon>
        <taxon>Liliopsida</taxon>
        <taxon>Poales</taxon>
        <taxon>Poaceae</taxon>
        <taxon>BOP clade</taxon>
        <taxon>Oryzoideae</taxon>
        <taxon>Oryzeae</taxon>
        <taxon>Oryzinae</taxon>
        <taxon>Oryza</taxon>
        <taxon>Oryza sativa</taxon>
    </lineage>
</organism>
<protein>
    <submittedName>
        <fullName evidence="2">Os01g0391100 protein</fullName>
    </submittedName>
</protein>
<sequence>LLIRKKKNGKKKEREHDLTSAIPTPPPPHSFPNRRTSTLRRSSIPSRSIAPPQRQIHRRLIGAESEGIVAPPLPISRRATAPSISARPPPISQRQQSPGPRRHAQLSLKRAPSHRSPPPLSISRRAVEAIFTDAGSIEAQPLLTDSVARR</sequence>
<evidence type="ECO:0000256" key="1">
    <source>
        <dbReference type="SAM" id="MobiDB-lite"/>
    </source>
</evidence>
<dbReference type="Gramene" id="Os01t0391100-02">
    <property type="protein sequence ID" value="Os01t0391100-02"/>
    <property type="gene ID" value="Os01g0391100"/>
</dbReference>
<reference evidence="2 3" key="3">
    <citation type="journal article" date="2013" name="Rice">
        <title>Improvement of the Oryza sativa Nipponbare reference genome using next generation sequence and optical map data.</title>
        <authorList>
            <person name="Kawahara Y."/>
            <person name="de la Bastide M."/>
            <person name="Hamilton J.P."/>
            <person name="Kanamori H."/>
            <person name="McCombie W.R."/>
            <person name="Ouyang S."/>
            <person name="Schwartz D.C."/>
            <person name="Tanaka T."/>
            <person name="Wu J."/>
            <person name="Zhou S."/>
            <person name="Childs K.L."/>
            <person name="Davidson R.M."/>
            <person name="Lin H."/>
            <person name="Quesada-Ocampo L."/>
            <person name="Vaillancourt B."/>
            <person name="Sakai H."/>
            <person name="Lee S.S."/>
            <person name="Kim J."/>
            <person name="Numa H."/>
            <person name="Itoh T."/>
            <person name="Buell C.R."/>
            <person name="Matsumoto T."/>
        </authorList>
    </citation>
    <scope>NUCLEOTIDE SEQUENCE [LARGE SCALE GENOMIC DNA]</scope>
    <source>
        <strain evidence="3">cv. Nipponbare</strain>
    </source>
</reference>
<dbReference type="AlphaFoldDB" id="A0A0P0V332"/>
<accession>A0A0P0V332</accession>
<evidence type="ECO:0000313" key="3">
    <source>
        <dbReference type="Proteomes" id="UP000059680"/>
    </source>
</evidence>
<reference evidence="3" key="1">
    <citation type="journal article" date="2005" name="Nature">
        <title>The map-based sequence of the rice genome.</title>
        <authorList>
            <consortium name="International rice genome sequencing project (IRGSP)"/>
            <person name="Matsumoto T."/>
            <person name="Wu J."/>
            <person name="Kanamori H."/>
            <person name="Katayose Y."/>
            <person name="Fujisawa M."/>
            <person name="Namiki N."/>
            <person name="Mizuno H."/>
            <person name="Yamamoto K."/>
            <person name="Antonio B.A."/>
            <person name="Baba T."/>
            <person name="Sakata K."/>
            <person name="Nagamura Y."/>
            <person name="Aoki H."/>
            <person name="Arikawa K."/>
            <person name="Arita K."/>
            <person name="Bito T."/>
            <person name="Chiden Y."/>
            <person name="Fujitsuka N."/>
            <person name="Fukunaka R."/>
            <person name="Hamada M."/>
            <person name="Harada C."/>
            <person name="Hayashi A."/>
            <person name="Hijishita S."/>
            <person name="Honda M."/>
            <person name="Hosokawa S."/>
            <person name="Ichikawa Y."/>
            <person name="Idonuma A."/>
            <person name="Iijima M."/>
            <person name="Ikeda M."/>
            <person name="Ikeno M."/>
            <person name="Ito K."/>
            <person name="Ito S."/>
            <person name="Ito T."/>
            <person name="Ito Y."/>
            <person name="Ito Y."/>
            <person name="Iwabuchi A."/>
            <person name="Kamiya K."/>
            <person name="Karasawa W."/>
            <person name="Kurita K."/>
            <person name="Katagiri S."/>
            <person name="Kikuta A."/>
            <person name="Kobayashi H."/>
            <person name="Kobayashi N."/>
            <person name="Machita K."/>
            <person name="Maehara T."/>
            <person name="Masukawa M."/>
            <person name="Mizubayashi T."/>
            <person name="Mukai Y."/>
            <person name="Nagasaki H."/>
            <person name="Nagata Y."/>
            <person name="Naito S."/>
            <person name="Nakashima M."/>
            <person name="Nakama Y."/>
            <person name="Nakamichi Y."/>
            <person name="Nakamura M."/>
            <person name="Meguro A."/>
            <person name="Negishi M."/>
            <person name="Ohta I."/>
            <person name="Ohta T."/>
            <person name="Okamoto M."/>
            <person name="Ono N."/>
            <person name="Saji S."/>
            <person name="Sakaguchi M."/>
            <person name="Sakai K."/>
            <person name="Shibata M."/>
            <person name="Shimokawa T."/>
            <person name="Song J."/>
            <person name="Takazaki Y."/>
            <person name="Terasawa K."/>
            <person name="Tsugane M."/>
            <person name="Tsuji K."/>
            <person name="Ueda S."/>
            <person name="Waki K."/>
            <person name="Yamagata H."/>
            <person name="Yamamoto M."/>
            <person name="Yamamoto S."/>
            <person name="Yamane H."/>
            <person name="Yoshiki S."/>
            <person name="Yoshihara R."/>
            <person name="Yukawa K."/>
            <person name="Zhong H."/>
            <person name="Yano M."/>
            <person name="Yuan Q."/>
            <person name="Ouyang S."/>
            <person name="Liu J."/>
            <person name="Jones K.M."/>
            <person name="Gansberger K."/>
            <person name="Moffat K."/>
            <person name="Hill J."/>
            <person name="Bera J."/>
            <person name="Fadrosh D."/>
            <person name="Jin S."/>
            <person name="Johri S."/>
            <person name="Kim M."/>
            <person name="Overton L."/>
            <person name="Reardon M."/>
            <person name="Tsitrin T."/>
            <person name="Vuong H."/>
            <person name="Weaver B."/>
            <person name="Ciecko A."/>
            <person name="Tallon L."/>
            <person name="Jackson J."/>
            <person name="Pai G."/>
            <person name="Aken S.V."/>
            <person name="Utterback T."/>
            <person name="Reidmuller S."/>
            <person name="Feldblyum T."/>
            <person name="Hsiao J."/>
            <person name="Zismann V."/>
            <person name="Iobst S."/>
            <person name="de Vazeille A.R."/>
            <person name="Buell C.R."/>
            <person name="Ying K."/>
            <person name="Li Y."/>
            <person name="Lu T."/>
            <person name="Huang Y."/>
            <person name="Zhao Q."/>
            <person name="Feng Q."/>
            <person name="Zhang L."/>
            <person name="Zhu J."/>
            <person name="Weng Q."/>
            <person name="Mu J."/>
            <person name="Lu Y."/>
            <person name="Fan D."/>
            <person name="Liu Y."/>
            <person name="Guan J."/>
            <person name="Zhang Y."/>
            <person name="Yu S."/>
            <person name="Liu X."/>
            <person name="Zhang Y."/>
            <person name="Hong G."/>
            <person name="Han B."/>
            <person name="Choisne N."/>
            <person name="Demange N."/>
            <person name="Orjeda G."/>
            <person name="Samain S."/>
            <person name="Cattolico L."/>
            <person name="Pelletier E."/>
            <person name="Couloux A."/>
            <person name="Segurens B."/>
            <person name="Wincker P."/>
            <person name="D'Hont A."/>
            <person name="Scarpelli C."/>
            <person name="Weissenbach J."/>
            <person name="Salanoubat M."/>
            <person name="Quetier F."/>
            <person name="Yu Y."/>
            <person name="Kim H.R."/>
            <person name="Rambo T."/>
            <person name="Currie J."/>
            <person name="Collura K."/>
            <person name="Luo M."/>
            <person name="Yang T."/>
            <person name="Ammiraju J.S.S."/>
            <person name="Engler F."/>
            <person name="Soderlund C."/>
            <person name="Wing R.A."/>
            <person name="Palmer L.E."/>
            <person name="de la Bastide M."/>
            <person name="Spiegel L."/>
            <person name="Nascimento L."/>
            <person name="Zutavern T."/>
            <person name="O'Shaughnessy A."/>
            <person name="Dike S."/>
            <person name="Dedhia N."/>
            <person name="Preston R."/>
            <person name="Balija V."/>
            <person name="McCombie W.R."/>
            <person name="Chow T."/>
            <person name="Chen H."/>
            <person name="Chung M."/>
            <person name="Chen C."/>
            <person name="Shaw J."/>
            <person name="Wu H."/>
            <person name="Hsiao K."/>
            <person name="Chao Y."/>
            <person name="Chu M."/>
            <person name="Cheng C."/>
            <person name="Hour A."/>
            <person name="Lee P."/>
            <person name="Lin S."/>
            <person name="Lin Y."/>
            <person name="Liou J."/>
            <person name="Liu S."/>
            <person name="Hsing Y."/>
            <person name="Raghuvanshi S."/>
            <person name="Mohanty A."/>
            <person name="Bharti A.K."/>
            <person name="Gaur A."/>
            <person name="Gupta V."/>
            <person name="Kumar D."/>
            <person name="Ravi V."/>
            <person name="Vij S."/>
            <person name="Kapur A."/>
            <person name="Khurana P."/>
            <person name="Khurana P."/>
            <person name="Khurana J.P."/>
            <person name="Tyagi A.K."/>
            <person name="Gaikwad K."/>
            <person name="Singh A."/>
            <person name="Dalal V."/>
            <person name="Srivastava S."/>
            <person name="Dixit A."/>
            <person name="Pal A.K."/>
            <person name="Ghazi I.A."/>
            <person name="Yadav M."/>
            <person name="Pandit A."/>
            <person name="Bhargava A."/>
            <person name="Sureshbabu K."/>
            <person name="Batra K."/>
            <person name="Sharma T.R."/>
            <person name="Mohapatra T."/>
            <person name="Singh N.K."/>
            <person name="Messing J."/>
            <person name="Nelson A.B."/>
            <person name="Fuks G."/>
            <person name="Kavchok S."/>
            <person name="Keizer G."/>
            <person name="Linton E."/>
            <person name="Llaca V."/>
            <person name="Song R."/>
            <person name="Tanyolac B."/>
            <person name="Young S."/>
            <person name="Ho-Il K."/>
            <person name="Hahn J.H."/>
            <person name="Sangsakoo G."/>
            <person name="Vanavichit A."/>
            <person name="de Mattos Luiz.A.T."/>
            <person name="Zimmer P.D."/>
            <person name="Malone G."/>
            <person name="Dellagostin O."/>
            <person name="de Oliveira A.C."/>
            <person name="Bevan M."/>
            <person name="Bancroft I."/>
            <person name="Minx P."/>
            <person name="Cordum H."/>
            <person name="Wilson R."/>
            <person name="Cheng Z."/>
            <person name="Jin W."/>
            <person name="Jiang J."/>
            <person name="Leong S.A."/>
            <person name="Iwama H."/>
            <person name="Gojobori T."/>
            <person name="Itoh T."/>
            <person name="Niimura Y."/>
            <person name="Fujii Y."/>
            <person name="Habara T."/>
            <person name="Sakai H."/>
            <person name="Sato Y."/>
            <person name="Wilson G."/>
            <person name="Kumar K."/>
            <person name="McCouch S."/>
            <person name="Juretic N."/>
            <person name="Hoen D."/>
            <person name="Wright S."/>
            <person name="Bruskiewich R."/>
            <person name="Bureau T."/>
            <person name="Miyao A."/>
            <person name="Hirochika H."/>
            <person name="Nishikawa T."/>
            <person name="Kadowaki K."/>
            <person name="Sugiura M."/>
            <person name="Burr B."/>
            <person name="Sasaki T."/>
        </authorList>
    </citation>
    <scope>NUCLEOTIDE SEQUENCE [LARGE SCALE GENOMIC DNA]</scope>
    <source>
        <strain evidence="3">cv. Nipponbare</strain>
    </source>
</reference>
<feature type="compositionally biased region" description="Basic residues" evidence="1">
    <location>
        <begin position="1"/>
        <end position="11"/>
    </location>
</feature>
<keyword evidence="3" id="KW-1185">Reference proteome</keyword>
<name>A0A0P0V332_ORYSJ</name>
<feature type="compositionally biased region" description="Low complexity" evidence="1">
    <location>
        <begin position="75"/>
        <end position="99"/>
    </location>
</feature>
<feature type="non-terminal residue" evidence="2">
    <location>
        <position position="1"/>
    </location>
</feature>
<dbReference type="ExpressionAtlas" id="A0A0P0V332">
    <property type="expression patterns" value="baseline and differential"/>
</dbReference>
<dbReference type="Proteomes" id="UP000059680">
    <property type="component" value="Chromosome 1"/>
</dbReference>
<reference evidence="2 3" key="2">
    <citation type="journal article" date="2013" name="Plant Cell Physiol.">
        <title>Rice Annotation Project Database (RAP-DB): an integrative and interactive database for rice genomics.</title>
        <authorList>
            <person name="Sakai H."/>
            <person name="Lee S.S."/>
            <person name="Tanaka T."/>
            <person name="Numa H."/>
            <person name="Kim J."/>
            <person name="Kawahara Y."/>
            <person name="Wakimoto H."/>
            <person name="Yang C.C."/>
            <person name="Iwamoto M."/>
            <person name="Abe T."/>
            <person name="Yamada Y."/>
            <person name="Muto A."/>
            <person name="Inokuchi H."/>
            <person name="Ikemura T."/>
            <person name="Matsumoto T."/>
            <person name="Sasaki T."/>
            <person name="Itoh T."/>
        </authorList>
    </citation>
    <scope>NUCLEOTIDE SEQUENCE [LARGE SCALE GENOMIC DNA]</scope>
    <source>
        <strain evidence="3">cv. Nipponbare</strain>
    </source>
</reference>
<feature type="compositionally biased region" description="Low complexity" evidence="1">
    <location>
        <begin position="34"/>
        <end position="49"/>
    </location>
</feature>
<dbReference type="EMBL" id="AP014957">
    <property type="protein sequence ID" value="BAS72280.1"/>
    <property type="molecule type" value="Genomic_DNA"/>
</dbReference>